<dbReference type="CDD" id="cd03885">
    <property type="entry name" value="M20_CPDG2"/>
    <property type="match status" value="1"/>
</dbReference>
<dbReference type="GO" id="GO:0046872">
    <property type="term" value="F:metal ion binding"/>
    <property type="evidence" value="ECO:0007669"/>
    <property type="project" value="UniProtKB-KW"/>
</dbReference>
<dbReference type="PANTHER" id="PTHR43808:SF9">
    <property type="entry name" value="BLL0789 PROTEIN"/>
    <property type="match status" value="1"/>
</dbReference>
<evidence type="ECO:0000259" key="6">
    <source>
        <dbReference type="Pfam" id="PF07687"/>
    </source>
</evidence>
<dbReference type="InterPro" id="IPR050072">
    <property type="entry name" value="Peptidase_M20A"/>
</dbReference>
<dbReference type="InterPro" id="IPR002933">
    <property type="entry name" value="Peptidase_M20"/>
</dbReference>
<dbReference type="InterPro" id="IPR036264">
    <property type="entry name" value="Bact_exopeptidase_dim_dom"/>
</dbReference>
<feature type="domain" description="Peptidase M20 dimerisation" evidence="6">
    <location>
        <begin position="194"/>
        <end position="287"/>
    </location>
</feature>
<dbReference type="GO" id="GO:0016787">
    <property type="term" value="F:hydrolase activity"/>
    <property type="evidence" value="ECO:0007669"/>
    <property type="project" value="UniProtKB-KW"/>
</dbReference>
<feature type="active site" description="Proton acceptor" evidence="5">
    <location>
        <position position="160"/>
    </location>
</feature>
<accession>A0A552WRG9</accession>
<evidence type="ECO:0000256" key="3">
    <source>
        <dbReference type="ARBA" id="ARBA00022801"/>
    </source>
</evidence>
<dbReference type="EMBL" id="VJXR01000027">
    <property type="protein sequence ID" value="TRW45209.1"/>
    <property type="molecule type" value="Genomic_DNA"/>
</dbReference>
<keyword evidence="3" id="KW-0378">Hydrolase</keyword>
<dbReference type="AlphaFoldDB" id="A0A552WRG9"/>
<evidence type="ECO:0000313" key="8">
    <source>
        <dbReference type="Proteomes" id="UP000318693"/>
    </source>
</evidence>
<proteinExistence type="predicted"/>
<dbReference type="RefSeq" id="WP_143418485.1">
    <property type="nucleotide sequence ID" value="NZ_VJXR01000027.1"/>
</dbReference>
<dbReference type="Pfam" id="PF07687">
    <property type="entry name" value="M20_dimer"/>
    <property type="match status" value="1"/>
</dbReference>
<dbReference type="Proteomes" id="UP000318693">
    <property type="component" value="Unassembled WGS sequence"/>
</dbReference>
<comment type="cofactor">
    <cofactor evidence="1">
        <name>Zn(2+)</name>
        <dbReference type="ChEBI" id="CHEBI:29105"/>
    </cofactor>
</comment>
<dbReference type="SUPFAM" id="SSF53187">
    <property type="entry name" value="Zn-dependent exopeptidases"/>
    <property type="match status" value="1"/>
</dbReference>
<dbReference type="Gene3D" id="3.30.70.360">
    <property type="match status" value="1"/>
</dbReference>
<dbReference type="InterPro" id="IPR017150">
    <property type="entry name" value="Pept_M20_glutamate_carboxypep"/>
</dbReference>
<protein>
    <submittedName>
        <fullName evidence="7">M20 family metallopeptidase</fullName>
    </submittedName>
</protein>
<dbReference type="PIRSF" id="PIRSF037238">
    <property type="entry name" value="Carboxypeptidase_G2"/>
    <property type="match status" value="1"/>
</dbReference>
<keyword evidence="2" id="KW-0479">Metal-binding</keyword>
<keyword evidence="4" id="KW-0862">Zinc</keyword>
<reference evidence="7 8" key="1">
    <citation type="submission" date="2019-07" db="EMBL/GenBank/DDBJ databases">
        <title>Georgenia wutianyii sp. nov. and Georgenia *** sp. nov. isolated from plateau pika (Ochotona curzoniae) in the Qinghai-Tibet plateau of China.</title>
        <authorList>
            <person name="Tian Z."/>
        </authorList>
    </citation>
    <scope>NUCLEOTIDE SEQUENCE [LARGE SCALE GENOMIC DNA]</scope>
    <source>
        <strain evidence="7 8">Z446</strain>
    </source>
</reference>
<dbReference type="PROSITE" id="PS00758">
    <property type="entry name" value="ARGE_DAPE_CPG2_1"/>
    <property type="match status" value="1"/>
</dbReference>
<evidence type="ECO:0000256" key="1">
    <source>
        <dbReference type="ARBA" id="ARBA00001947"/>
    </source>
</evidence>
<dbReference type="Gene3D" id="3.40.630.10">
    <property type="entry name" value="Zn peptidases"/>
    <property type="match status" value="1"/>
</dbReference>
<dbReference type="Pfam" id="PF01546">
    <property type="entry name" value="Peptidase_M20"/>
    <property type="match status" value="1"/>
</dbReference>
<comment type="caution">
    <text evidence="7">The sequence shown here is derived from an EMBL/GenBank/DDBJ whole genome shotgun (WGS) entry which is preliminary data.</text>
</comment>
<dbReference type="InterPro" id="IPR011650">
    <property type="entry name" value="Peptidase_M20_dimer"/>
</dbReference>
<name>A0A552WRG9_9MICO</name>
<evidence type="ECO:0000256" key="5">
    <source>
        <dbReference type="PIRSR" id="PIRSR037238-1"/>
    </source>
</evidence>
<evidence type="ECO:0000313" key="7">
    <source>
        <dbReference type="EMBL" id="TRW45209.1"/>
    </source>
</evidence>
<organism evidence="7 8">
    <name type="scientific">Georgenia yuyongxinii</name>
    <dbReference type="NCBI Taxonomy" id="2589797"/>
    <lineage>
        <taxon>Bacteria</taxon>
        <taxon>Bacillati</taxon>
        <taxon>Actinomycetota</taxon>
        <taxon>Actinomycetes</taxon>
        <taxon>Micrococcales</taxon>
        <taxon>Bogoriellaceae</taxon>
        <taxon>Georgenia</taxon>
    </lineage>
</organism>
<sequence>MGTATRSVAQTAREQAAAHLPAIVRDITALVETETSSYDPAALRTGSFHVATLAGRLCGPPAREYRHPGGEYGDMLTLTWPGTAPGRVLILAHYDTVWPTGTLATWPVTASRDADGREVLTGPGIFDMKAGLVQSLWALRLLQQSGAATPTVTLFLNGDEELGSPVSRPLIEELAVLADAVLVAEPSAGGAVKTGRKGVGFFRVDVVGIEAHAGLDPEAGASAIHAIAEVITQVTRISDLTKGTSINVGLVDGGSGANVAAGRATAVVDIRVQDPAEQERVDRAFDAVTVSDPRVQVTIGHHWNRPPMFPNEASAPLMGVLREVARELGYELQEAFVGGASDANFVAGLGRPVVCGLGAVGAGPHARTEFIYPDAIPTQVALTAGALGRLAHGLPPLGA</sequence>
<evidence type="ECO:0000256" key="4">
    <source>
        <dbReference type="ARBA" id="ARBA00022833"/>
    </source>
</evidence>
<feature type="active site" evidence="5">
    <location>
        <position position="95"/>
    </location>
</feature>
<dbReference type="InterPro" id="IPR001261">
    <property type="entry name" value="ArgE/DapE_CS"/>
</dbReference>
<evidence type="ECO:0000256" key="2">
    <source>
        <dbReference type="ARBA" id="ARBA00022723"/>
    </source>
</evidence>
<dbReference type="SUPFAM" id="SSF55031">
    <property type="entry name" value="Bacterial exopeptidase dimerisation domain"/>
    <property type="match status" value="1"/>
</dbReference>
<dbReference type="PANTHER" id="PTHR43808">
    <property type="entry name" value="ACETYLORNITHINE DEACETYLASE"/>
    <property type="match status" value="1"/>
</dbReference>
<keyword evidence="8" id="KW-1185">Reference proteome</keyword>
<gene>
    <name evidence="7" type="ORF">FJ693_10465</name>
</gene>